<dbReference type="PANTHER" id="PTHR37313:SF2">
    <property type="entry name" value="UPF0749 PROTEIN YLXX"/>
    <property type="match status" value="1"/>
</dbReference>
<accession>A0A098EKE9</accession>
<dbReference type="Proteomes" id="UP000043699">
    <property type="component" value="Unassembled WGS sequence"/>
</dbReference>
<dbReference type="PANTHER" id="PTHR37313">
    <property type="entry name" value="UPF0749 PROTEIN RV1825"/>
    <property type="match status" value="1"/>
</dbReference>
<evidence type="ECO:0008006" key="6">
    <source>
        <dbReference type="Google" id="ProtNLM"/>
    </source>
</evidence>
<organism evidence="4 5">
    <name type="scientific">Planococcus massiliensis</name>
    <dbReference type="NCBI Taxonomy" id="1499687"/>
    <lineage>
        <taxon>Bacteria</taxon>
        <taxon>Bacillati</taxon>
        <taxon>Bacillota</taxon>
        <taxon>Bacilli</taxon>
        <taxon>Bacillales</taxon>
        <taxon>Caryophanaceae</taxon>
        <taxon>Planococcus</taxon>
    </lineage>
</organism>
<evidence type="ECO:0000256" key="1">
    <source>
        <dbReference type="ARBA" id="ARBA00009108"/>
    </source>
</evidence>
<dbReference type="EMBL" id="CCXS01000001">
    <property type="protein sequence ID" value="CEG22397.1"/>
    <property type="molecule type" value="Genomic_DNA"/>
</dbReference>
<evidence type="ECO:0000313" key="5">
    <source>
        <dbReference type="Proteomes" id="UP000043699"/>
    </source>
</evidence>
<dbReference type="RefSeq" id="WP_234398941.1">
    <property type="nucleotide sequence ID" value="NZ_CCXS01000001.1"/>
</dbReference>
<keyword evidence="3" id="KW-1133">Transmembrane helix</keyword>
<dbReference type="InterPro" id="IPR010273">
    <property type="entry name" value="DUF881"/>
</dbReference>
<protein>
    <recommendedName>
        <fullName evidence="6">Division initiation protein</fullName>
    </recommendedName>
</protein>
<proteinExistence type="inferred from homology"/>
<keyword evidence="2" id="KW-0175">Coiled coil</keyword>
<sequence>MKKQNNQKKPENKRYRFSKSIVFSLVFLVLGFIMAYSYSLSQAKQEASEFTGSAFSQEEERVREELIEQQERNKELRAEIEEKQKSVQQFEQSFADGEEHFADYAKEAEALRLYLGVLPVEGNGLKVTLQDGEYNLDSANPNDYIVHESHVFQVINELYISGAEAIAINGQRIHANSYIVCTGPVITVDGVQYPAPFTIEAIGEPDALESSMKLAGGVMDQLVNDNIIVTMDAGQKITMPALLTES</sequence>
<dbReference type="AlphaFoldDB" id="A0A098EKE9"/>
<keyword evidence="5" id="KW-1185">Reference proteome</keyword>
<dbReference type="Pfam" id="PF05949">
    <property type="entry name" value="DUF881"/>
    <property type="match status" value="1"/>
</dbReference>
<evidence type="ECO:0000313" key="4">
    <source>
        <dbReference type="EMBL" id="CEG22397.1"/>
    </source>
</evidence>
<feature type="coiled-coil region" evidence="2">
    <location>
        <begin position="59"/>
        <end position="93"/>
    </location>
</feature>
<keyword evidence="3" id="KW-0812">Transmembrane</keyword>
<dbReference type="Gene3D" id="3.30.70.1880">
    <property type="entry name" value="Protein of unknown function DUF881"/>
    <property type="match status" value="1"/>
</dbReference>
<reference evidence="4 5" key="1">
    <citation type="submission" date="2014-09" db="EMBL/GenBank/DDBJ databases">
        <authorList>
            <person name="Urmite Genomes Urmite Genomes"/>
        </authorList>
    </citation>
    <scope>NUCLEOTIDE SEQUENCE [LARGE SCALE GENOMIC DNA]</scope>
    <source>
        <strain evidence="4 5">ES2</strain>
    </source>
</reference>
<comment type="similarity">
    <text evidence="1">Belongs to the UPF0749 family.</text>
</comment>
<name>A0A098EKE9_9BACL</name>
<gene>
    <name evidence="4" type="ORF">BN1080_01323</name>
</gene>
<dbReference type="STRING" id="1499687.BN1080_01323"/>
<keyword evidence="3" id="KW-0472">Membrane</keyword>
<evidence type="ECO:0000256" key="3">
    <source>
        <dbReference type="SAM" id="Phobius"/>
    </source>
</evidence>
<feature type="transmembrane region" description="Helical" evidence="3">
    <location>
        <begin position="21"/>
        <end position="38"/>
    </location>
</feature>
<evidence type="ECO:0000256" key="2">
    <source>
        <dbReference type="SAM" id="Coils"/>
    </source>
</evidence>